<dbReference type="Proteomes" id="UP000500930">
    <property type="component" value="Chromosome"/>
</dbReference>
<keyword evidence="18" id="KW-1185">Reference proteome</keyword>
<evidence type="ECO:0000256" key="7">
    <source>
        <dbReference type="ARBA" id="ARBA00022448"/>
    </source>
</evidence>
<feature type="transmembrane region" description="Helical" evidence="16">
    <location>
        <begin position="82"/>
        <end position="107"/>
    </location>
</feature>
<dbReference type="GO" id="GO:0006099">
    <property type="term" value="P:tricarboxylic acid cycle"/>
    <property type="evidence" value="ECO:0007669"/>
    <property type="project" value="UniProtKB-UniPathway"/>
</dbReference>
<keyword evidence="14" id="KW-0408">Iron</keyword>
<evidence type="ECO:0000256" key="10">
    <source>
        <dbReference type="ARBA" id="ARBA00022692"/>
    </source>
</evidence>
<keyword evidence="12" id="KW-0249">Electron transport</keyword>
<name>A0A858PYZ7_9RICK</name>
<dbReference type="GO" id="GO:0020037">
    <property type="term" value="F:heme binding"/>
    <property type="evidence" value="ECO:0007669"/>
    <property type="project" value="InterPro"/>
</dbReference>
<evidence type="ECO:0000256" key="6">
    <source>
        <dbReference type="ARBA" id="ARBA00019425"/>
    </source>
</evidence>
<keyword evidence="8" id="KW-0816">Tricarboxylic acid cycle</keyword>
<gene>
    <name evidence="17" type="ORF">ANPL_03580</name>
</gene>
<reference evidence="17 18" key="1">
    <citation type="journal article" date="2020" name="Pathogens">
        <title>First Whole Genome Sequence of Anaplasma platys, an Obligate Intracellular Rickettsial Pathogen of Dogs.</title>
        <authorList>
            <person name="Llanes A."/>
            <person name="Rajeev S."/>
        </authorList>
    </citation>
    <scope>NUCLEOTIDE SEQUENCE [LARGE SCALE GENOMIC DNA]</scope>
    <source>
        <strain evidence="17 18">S3</strain>
    </source>
</reference>
<feature type="transmembrane region" description="Helical" evidence="16">
    <location>
        <begin position="52"/>
        <end position="70"/>
    </location>
</feature>
<evidence type="ECO:0000256" key="13">
    <source>
        <dbReference type="ARBA" id="ARBA00022989"/>
    </source>
</evidence>
<proteinExistence type="predicted"/>
<keyword evidence="10 16" id="KW-0812">Transmembrane</keyword>
<dbReference type="Pfam" id="PF01127">
    <property type="entry name" value="Sdh_cyt"/>
    <property type="match status" value="1"/>
</dbReference>
<dbReference type="UniPathway" id="UPA00223"/>
<keyword evidence="7" id="KW-0813">Transport</keyword>
<comment type="subunit">
    <text evidence="5">Part of an enzyme complex containing four subunits: a flavoprotein, an iron-sulfur protein, plus two membrane-anchoring proteins, SdhC and SdhD.</text>
</comment>
<dbReference type="GO" id="GO:0046872">
    <property type="term" value="F:metal ion binding"/>
    <property type="evidence" value="ECO:0007669"/>
    <property type="project" value="UniProtKB-KW"/>
</dbReference>
<evidence type="ECO:0000256" key="3">
    <source>
        <dbReference type="ARBA" id="ARBA00004141"/>
    </source>
</evidence>
<evidence type="ECO:0000256" key="2">
    <source>
        <dbReference type="ARBA" id="ARBA00004050"/>
    </source>
</evidence>
<keyword evidence="11" id="KW-0479">Metal-binding</keyword>
<keyword evidence="9" id="KW-0349">Heme</keyword>
<comment type="pathway">
    <text evidence="4">Carbohydrate metabolism; tricarboxylic acid cycle.</text>
</comment>
<dbReference type="KEGG" id="aplt:ANPL_03580"/>
<evidence type="ECO:0000256" key="11">
    <source>
        <dbReference type="ARBA" id="ARBA00022723"/>
    </source>
</evidence>
<feature type="transmembrane region" description="Helical" evidence="16">
    <location>
        <begin position="14"/>
        <end position="32"/>
    </location>
</feature>
<sequence length="108" mass="12270">MAGKSIVHWWMQRLTAVVMLPMPFICMLLLLSPSLEQGLVDVTSGWRGVSCLLFLFPAYYHGFLGLQIIIEDYVHDITRRAFLITFCKMFTLVTAGALFMVVLLRAVD</sequence>
<evidence type="ECO:0000256" key="15">
    <source>
        <dbReference type="ARBA" id="ARBA00023136"/>
    </source>
</evidence>
<evidence type="ECO:0000313" key="18">
    <source>
        <dbReference type="Proteomes" id="UP000500930"/>
    </source>
</evidence>
<keyword evidence="13 16" id="KW-1133">Transmembrane helix</keyword>
<dbReference type="Gene3D" id="1.20.1300.10">
    <property type="entry name" value="Fumarate reductase/succinate dehydrogenase, transmembrane subunit"/>
    <property type="match status" value="1"/>
</dbReference>
<evidence type="ECO:0000256" key="4">
    <source>
        <dbReference type="ARBA" id="ARBA00005163"/>
    </source>
</evidence>
<evidence type="ECO:0000313" key="17">
    <source>
        <dbReference type="EMBL" id="QJC27768.1"/>
    </source>
</evidence>
<accession>A0A858PYZ7</accession>
<dbReference type="RefSeq" id="WP_169193377.1">
    <property type="nucleotide sequence ID" value="NZ_CP046391.1"/>
</dbReference>
<dbReference type="SUPFAM" id="SSF81343">
    <property type="entry name" value="Fumarate reductase respiratory complex transmembrane subunits"/>
    <property type="match status" value="1"/>
</dbReference>
<dbReference type="InterPro" id="IPR034804">
    <property type="entry name" value="SQR/QFR_C/D"/>
</dbReference>
<evidence type="ECO:0000256" key="12">
    <source>
        <dbReference type="ARBA" id="ARBA00022982"/>
    </source>
</evidence>
<evidence type="ECO:0000256" key="8">
    <source>
        <dbReference type="ARBA" id="ARBA00022532"/>
    </source>
</evidence>
<dbReference type="NCBIfam" id="TIGR02968">
    <property type="entry name" value="succ_dehyd_anc"/>
    <property type="match status" value="1"/>
</dbReference>
<evidence type="ECO:0000256" key="14">
    <source>
        <dbReference type="ARBA" id="ARBA00023004"/>
    </source>
</evidence>
<dbReference type="EMBL" id="CP046391">
    <property type="protein sequence ID" value="QJC27768.1"/>
    <property type="molecule type" value="Genomic_DNA"/>
</dbReference>
<evidence type="ECO:0000256" key="9">
    <source>
        <dbReference type="ARBA" id="ARBA00022617"/>
    </source>
</evidence>
<comment type="cofactor">
    <cofactor evidence="1">
        <name>heme</name>
        <dbReference type="ChEBI" id="CHEBI:30413"/>
    </cofactor>
</comment>
<keyword evidence="15 16" id="KW-0472">Membrane</keyword>
<evidence type="ECO:0000256" key="5">
    <source>
        <dbReference type="ARBA" id="ARBA00011558"/>
    </source>
</evidence>
<organism evidence="17 18">
    <name type="scientific">Anaplasma platys</name>
    <dbReference type="NCBI Taxonomy" id="949"/>
    <lineage>
        <taxon>Bacteria</taxon>
        <taxon>Pseudomonadati</taxon>
        <taxon>Pseudomonadota</taxon>
        <taxon>Alphaproteobacteria</taxon>
        <taxon>Rickettsiales</taxon>
        <taxon>Anaplasmataceae</taxon>
        <taxon>Anaplasma</taxon>
    </lineage>
</organism>
<dbReference type="InterPro" id="IPR000701">
    <property type="entry name" value="SuccDH_FuR_B_TM-su"/>
</dbReference>
<comment type="function">
    <text evidence="2">Membrane-anchoring subunit of succinate dehydrogenase (SDH).</text>
</comment>
<dbReference type="InterPro" id="IPR014312">
    <property type="entry name" value="Succ_DH_anchor"/>
</dbReference>
<protein>
    <recommendedName>
        <fullName evidence="6">Succinate dehydrogenase hydrophobic membrane anchor subunit</fullName>
    </recommendedName>
</protein>
<evidence type="ECO:0000256" key="16">
    <source>
        <dbReference type="SAM" id="Phobius"/>
    </source>
</evidence>
<evidence type="ECO:0000256" key="1">
    <source>
        <dbReference type="ARBA" id="ARBA00001971"/>
    </source>
</evidence>
<dbReference type="AlphaFoldDB" id="A0A858PYZ7"/>
<comment type="subcellular location">
    <subcellularLocation>
        <location evidence="3">Membrane</location>
        <topology evidence="3">Multi-pass membrane protein</topology>
    </subcellularLocation>
</comment>
<dbReference type="GO" id="GO:0016020">
    <property type="term" value="C:membrane"/>
    <property type="evidence" value="ECO:0007669"/>
    <property type="project" value="UniProtKB-SubCell"/>
</dbReference>